<proteinExistence type="predicted"/>
<evidence type="ECO:0000313" key="3">
    <source>
        <dbReference type="Proteomes" id="UP001345827"/>
    </source>
</evidence>
<dbReference type="SUPFAM" id="SSF53474">
    <property type="entry name" value="alpha/beta-Hydrolases"/>
    <property type="match status" value="1"/>
</dbReference>
<dbReference type="AlphaFoldDB" id="A0AAV9QP05"/>
<dbReference type="Gene3D" id="3.40.50.1820">
    <property type="entry name" value="alpha/beta hydrolase"/>
    <property type="match status" value="1"/>
</dbReference>
<evidence type="ECO:0000313" key="2">
    <source>
        <dbReference type="EMBL" id="KAK5545870.1"/>
    </source>
</evidence>
<dbReference type="EMBL" id="JAXLQG010000001">
    <property type="protein sequence ID" value="KAK5545870.1"/>
    <property type="molecule type" value="Genomic_DNA"/>
</dbReference>
<dbReference type="GO" id="GO:0019433">
    <property type="term" value="P:triglyceride catabolic process"/>
    <property type="evidence" value="ECO:0007669"/>
    <property type="project" value="TreeGrafter"/>
</dbReference>
<dbReference type="Pfam" id="PF07859">
    <property type="entry name" value="Abhydrolase_3"/>
    <property type="match status" value="1"/>
</dbReference>
<dbReference type="InterPro" id="IPR029058">
    <property type="entry name" value="AB_hydrolase_fold"/>
</dbReference>
<gene>
    <name evidence="2" type="ORF">LTR25_000880</name>
</gene>
<organism evidence="2 3">
    <name type="scientific">Vermiconidia calcicola</name>
    <dbReference type="NCBI Taxonomy" id="1690605"/>
    <lineage>
        <taxon>Eukaryota</taxon>
        <taxon>Fungi</taxon>
        <taxon>Dikarya</taxon>
        <taxon>Ascomycota</taxon>
        <taxon>Pezizomycotina</taxon>
        <taxon>Dothideomycetes</taxon>
        <taxon>Dothideomycetidae</taxon>
        <taxon>Mycosphaerellales</taxon>
        <taxon>Extremaceae</taxon>
        <taxon>Vermiconidia</taxon>
    </lineage>
</organism>
<keyword evidence="3" id="KW-1185">Reference proteome</keyword>
<evidence type="ECO:0000259" key="1">
    <source>
        <dbReference type="Pfam" id="PF07859"/>
    </source>
</evidence>
<dbReference type="InterPro" id="IPR013094">
    <property type="entry name" value="AB_hydrolase_3"/>
</dbReference>
<dbReference type="PANTHER" id="PTHR23025:SF3">
    <property type="entry name" value="HORMONE-SENSITIVE LIPASE"/>
    <property type="match status" value="1"/>
</dbReference>
<name>A0AAV9QP05_9PEZI</name>
<dbReference type="GO" id="GO:0004771">
    <property type="term" value="F:sterol ester esterase activity"/>
    <property type="evidence" value="ECO:0007669"/>
    <property type="project" value="TreeGrafter"/>
</dbReference>
<dbReference type="Proteomes" id="UP001345827">
    <property type="component" value="Unassembled WGS sequence"/>
</dbReference>
<reference evidence="2 3" key="1">
    <citation type="submission" date="2023-06" db="EMBL/GenBank/DDBJ databases">
        <title>Black Yeasts Isolated from many extreme environments.</title>
        <authorList>
            <person name="Coleine C."/>
            <person name="Stajich J.E."/>
            <person name="Selbmann L."/>
        </authorList>
    </citation>
    <scope>NUCLEOTIDE SEQUENCE [LARGE SCALE GENOMIC DNA]</scope>
    <source>
        <strain evidence="2 3">CCFEE 5887</strain>
    </source>
</reference>
<protein>
    <recommendedName>
        <fullName evidence="1">Alpha/beta hydrolase fold-3 domain-containing protein</fullName>
    </recommendedName>
</protein>
<feature type="domain" description="Alpha/beta hydrolase fold-3" evidence="1">
    <location>
        <begin position="100"/>
        <end position="315"/>
    </location>
</feature>
<comment type="caution">
    <text evidence="2">The sequence shown here is derived from an EMBL/GenBank/DDBJ whole genome shotgun (WGS) entry which is preliminary data.</text>
</comment>
<dbReference type="GO" id="GO:0004806">
    <property type="term" value="F:triacylglycerol lipase activity"/>
    <property type="evidence" value="ECO:0007669"/>
    <property type="project" value="TreeGrafter"/>
</dbReference>
<accession>A0AAV9QP05</accession>
<dbReference type="GO" id="GO:0005829">
    <property type="term" value="C:cytosol"/>
    <property type="evidence" value="ECO:0007669"/>
    <property type="project" value="TreeGrafter"/>
</dbReference>
<dbReference type="PANTHER" id="PTHR23025">
    <property type="entry name" value="TRIACYLGLYCEROL LIPASE"/>
    <property type="match status" value="1"/>
</dbReference>
<sequence>MDAHNDLSVNSTKFGAAAISEDTHAFNKKLMEMMSTGPKWYEVGAQKYREMRAAGETPLPKAVLLDSAEDITIPSRDSGRTIPSRILRPQNGKPIHSVFLHIHGGGWVLQDEKSQDPMLQDIADRTGTLVLSVGYRLAPEHPFPDGPNDCYDVAEWLVDNAEAKFGAPLGFTGGESAGGHLSMLVALHLLQHSVPRYANFRFQGLLLHFGCYSMVWTPYVYNYQKPETLILDRDIMNAFRDAFLPGMSEEERLHPSVSPLYANLELLRGRLPPALFTCGTEDCLLDDTMFMSTKWLMTGGEAIVRIVPGAPHGYIMFPTGMKGSGAEEGLDVVEKFMLSKLAS</sequence>